<keyword evidence="1" id="KW-0812">Transmembrane</keyword>
<keyword evidence="3" id="KW-1185">Reference proteome</keyword>
<reference evidence="2 3" key="1">
    <citation type="submission" date="2019-01" db="EMBL/GenBank/DDBJ databases">
        <authorList>
            <person name="Ferrante I. M."/>
        </authorList>
    </citation>
    <scope>NUCLEOTIDE SEQUENCE [LARGE SCALE GENOMIC DNA]</scope>
    <source>
        <strain evidence="2 3">B856</strain>
    </source>
</reference>
<evidence type="ECO:0000313" key="3">
    <source>
        <dbReference type="Proteomes" id="UP000291116"/>
    </source>
</evidence>
<protein>
    <submittedName>
        <fullName evidence="2">Uncharacterized protein</fullName>
    </submittedName>
</protein>
<dbReference type="OrthoDB" id="62987at2759"/>
<dbReference type="EMBL" id="CAACVS010000112">
    <property type="protein sequence ID" value="VEU36991.1"/>
    <property type="molecule type" value="Genomic_DNA"/>
</dbReference>
<dbReference type="InterPro" id="IPR036259">
    <property type="entry name" value="MFS_trans_sf"/>
</dbReference>
<sequence>MASGKILNLFAAFFVAKIGLEIFEAENMNRFRIFLVTLALIVAILFLIAQVMVHYRIKIYWKSMRIRFLHNAKRENQTPKPTARLNPKQVFRDFWRYNNFWAWIWMELLLESQISFSDAFLKTFVDQLLYDEGVSREGCDWLLSAVRPLALICTILCYIPIRGLGYKKLYPLLFAINIALCSWIWFGASHKSTGVIISFLIIYPAITNAVATAGFHLAMSDMALEMKRMHLVEGRQDEASLAGLFMGVNALFCKPAQSILPVVAANMLDNLGLTSDGNEDVQRVLFKLLIIPPLVFSFLEWISWRRFTLTPANTSKMRDELRRWDSSINSFSDAEVPE</sequence>
<proteinExistence type="predicted"/>
<feature type="transmembrane region" description="Helical" evidence="1">
    <location>
        <begin position="31"/>
        <end position="55"/>
    </location>
</feature>
<keyword evidence="1" id="KW-1133">Transmembrane helix</keyword>
<dbReference type="AlphaFoldDB" id="A0A448Z4M4"/>
<dbReference type="PANTHER" id="PTHR28658">
    <property type="entry name" value="TRANSMEMBRANE PROTEIN 180"/>
    <property type="match status" value="1"/>
</dbReference>
<feature type="transmembrane region" description="Helical" evidence="1">
    <location>
        <begin position="7"/>
        <end position="25"/>
    </location>
</feature>
<dbReference type="Proteomes" id="UP000291116">
    <property type="component" value="Unassembled WGS sequence"/>
</dbReference>
<name>A0A448Z4M4_9STRA</name>
<dbReference type="SUPFAM" id="SSF103473">
    <property type="entry name" value="MFS general substrate transporter"/>
    <property type="match status" value="1"/>
</dbReference>
<dbReference type="PANTHER" id="PTHR28658:SF1">
    <property type="entry name" value="MAJOR FACILITATOR SUPERFAMILY DOMAIN CONTAINING 13B"/>
    <property type="match status" value="1"/>
</dbReference>
<gene>
    <name evidence="2" type="ORF">PSNMU_V1.4_AUG-EV-PASAV3_0037690</name>
</gene>
<feature type="transmembrane region" description="Helical" evidence="1">
    <location>
        <begin position="194"/>
        <end position="218"/>
    </location>
</feature>
<feature type="transmembrane region" description="Helical" evidence="1">
    <location>
        <begin position="168"/>
        <end position="188"/>
    </location>
</feature>
<accession>A0A448Z4M4</accession>
<organism evidence="2 3">
    <name type="scientific">Pseudo-nitzschia multistriata</name>
    <dbReference type="NCBI Taxonomy" id="183589"/>
    <lineage>
        <taxon>Eukaryota</taxon>
        <taxon>Sar</taxon>
        <taxon>Stramenopiles</taxon>
        <taxon>Ochrophyta</taxon>
        <taxon>Bacillariophyta</taxon>
        <taxon>Bacillariophyceae</taxon>
        <taxon>Bacillariophycidae</taxon>
        <taxon>Bacillariales</taxon>
        <taxon>Bacillariaceae</taxon>
        <taxon>Pseudo-nitzschia</taxon>
    </lineage>
</organism>
<dbReference type="InterPro" id="IPR040035">
    <property type="entry name" value="TMEM180"/>
</dbReference>
<evidence type="ECO:0000256" key="1">
    <source>
        <dbReference type="SAM" id="Phobius"/>
    </source>
</evidence>
<evidence type="ECO:0000313" key="2">
    <source>
        <dbReference type="EMBL" id="VEU36991.1"/>
    </source>
</evidence>
<keyword evidence="1" id="KW-0472">Membrane</keyword>